<gene>
    <name evidence="1" type="ORF">cpL1_0021</name>
</gene>
<evidence type="ECO:0000313" key="1">
    <source>
        <dbReference type="EMBL" id="KTF28810.1"/>
    </source>
</evidence>
<dbReference type="EMBL" id="LFRH01000001">
    <property type="protein sequence ID" value="KTF28810.1"/>
    <property type="molecule type" value="Genomic_DNA"/>
</dbReference>
<accession>A0AA40U5E0</accession>
<reference evidence="1 2" key="1">
    <citation type="submission" date="2015-06" db="EMBL/GenBank/DDBJ databases">
        <title>More than comparative genomics: Whole genome sequencing reveals elusive C. pecorum plasmid and re-evaluates genetic differences and phylogenetic relationships between C. pecorum from pig, cattle, sheep and koala hosts.</title>
        <authorList>
            <person name="Jelocnik M."/>
            <person name="Bachmann N.L."/>
            <person name="Kaltenboeck B."/>
            <person name="Waugh C."/>
            <person name="Woolford L."/>
            <person name="Speight N."/>
            <person name="Gillett A."/>
            <person name="Higgins D."/>
            <person name="Flanagan C."/>
            <person name="Myers G."/>
            <person name="Timms P."/>
            <person name="Polkinghorne A."/>
        </authorList>
    </citation>
    <scope>NUCLEOTIDE SEQUENCE [LARGE SCALE GENOMIC DNA]</scope>
    <source>
        <strain evidence="1 2">L1</strain>
    </source>
</reference>
<dbReference type="InterPro" id="IPR035380">
    <property type="entry name" value="LtuA"/>
</dbReference>
<dbReference type="AlphaFoldDB" id="A0AA40U5E0"/>
<protein>
    <submittedName>
        <fullName evidence="1">Uncharacterized protein</fullName>
    </submittedName>
</protein>
<sequence length="56" mass="6304">MLAICPTKKIAMFIRVYSRGFLDVHGVLSTRKGRKVVKSSSSAWLGFSCPFFYCLV</sequence>
<evidence type="ECO:0000313" key="2">
    <source>
        <dbReference type="Proteomes" id="UP000054301"/>
    </source>
</evidence>
<dbReference type="RefSeq" id="WP_024010716.1">
    <property type="nucleotide sequence ID" value="NZ_CP080401.1"/>
</dbReference>
<name>A0AA40U5E0_9CHLA</name>
<dbReference type="Proteomes" id="UP000054301">
    <property type="component" value="Unassembled WGS sequence"/>
</dbReference>
<dbReference type="Pfam" id="PF17446">
    <property type="entry name" value="LtuA"/>
    <property type="match status" value="1"/>
</dbReference>
<organism evidence="1 2">
    <name type="scientific">Chlamydia pecorum</name>
    <dbReference type="NCBI Taxonomy" id="85991"/>
    <lineage>
        <taxon>Bacteria</taxon>
        <taxon>Pseudomonadati</taxon>
        <taxon>Chlamydiota</taxon>
        <taxon>Chlamydiia</taxon>
        <taxon>Chlamydiales</taxon>
        <taxon>Chlamydiaceae</taxon>
        <taxon>Chlamydia/Chlamydophila group</taxon>
        <taxon>Chlamydia</taxon>
    </lineage>
</organism>
<proteinExistence type="predicted"/>
<comment type="caution">
    <text evidence="1">The sequence shown here is derived from an EMBL/GenBank/DDBJ whole genome shotgun (WGS) entry which is preliminary data.</text>
</comment>
<dbReference type="GeneID" id="99718071"/>